<dbReference type="InterPro" id="IPR040455">
    <property type="entry name" value="Atg6_BARA"/>
</dbReference>
<accession>A0A167VYY0</accession>
<dbReference type="Proteomes" id="UP000076532">
    <property type="component" value="Unassembled WGS sequence"/>
</dbReference>
<dbReference type="GO" id="GO:0034272">
    <property type="term" value="C:phosphatidylinositol 3-kinase complex, class III, type II"/>
    <property type="evidence" value="ECO:0007669"/>
    <property type="project" value="TreeGrafter"/>
</dbReference>
<dbReference type="OrthoDB" id="20368at2759"/>
<dbReference type="GO" id="GO:0045324">
    <property type="term" value="P:late endosome to vacuole transport"/>
    <property type="evidence" value="ECO:0007669"/>
    <property type="project" value="TreeGrafter"/>
</dbReference>
<dbReference type="AlphaFoldDB" id="A0A167VYY0"/>
<keyword evidence="7" id="KW-1185">Reference proteome</keyword>
<dbReference type="GO" id="GO:0043548">
    <property type="term" value="F:phosphatidylinositol 3-kinase binding"/>
    <property type="evidence" value="ECO:0007669"/>
    <property type="project" value="TreeGrafter"/>
</dbReference>
<sequence>MGGNRALSPRAQGKQKQRPLQDGSFVMLQDSVVRMPSHPMHAPAPAPRRPSGAAARDRGAEREKLDRERERGERDRERERERAQEDAQPTPIAHHLRSTQRLLALLAARTEVDHPLCDECTQILLGALQRTLDETKKERDGYIAFEKEVRKERERERERELGMGGGRGEREVGGREEMERRIERLGVEERVAVEHLKEAEREREKLDEELRALEAEERALEEEEANFWRAHNTHLLAATAQSSALASLQAAHAADAATLERLERTNVYNDAFCIGHDGVFGTINGLRLGRVPSVPVEWAEINAAWGQTLLLLATVARKLDYTFPAHRLVPNGSFSRIEALSPPSAKTTHELYGSGDLHIGRLLHNRRFDWAMVAFLECLRGVMEWVKGQDPGVDFPHQIVKDKIGDVSVKLQFSQEDAWTRALRHVLLALKILLKWATSGSNA</sequence>
<feature type="region of interest" description="Disordered" evidence="3">
    <location>
        <begin position="155"/>
        <end position="174"/>
    </location>
</feature>
<dbReference type="GO" id="GO:0034271">
    <property type="term" value="C:phosphatidylinositol 3-kinase complex, class III, type I"/>
    <property type="evidence" value="ECO:0007669"/>
    <property type="project" value="TreeGrafter"/>
</dbReference>
<dbReference type="GO" id="GO:0030674">
    <property type="term" value="F:protein-macromolecule adaptor activity"/>
    <property type="evidence" value="ECO:0007669"/>
    <property type="project" value="TreeGrafter"/>
</dbReference>
<evidence type="ECO:0000259" key="5">
    <source>
        <dbReference type="Pfam" id="PF17675"/>
    </source>
</evidence>
<keyword evidence="2" id="KW-0175">Coiled coil</keyword>
<gene>
    <name evidence="6" type="ORF">FIBSPDRAFT_877458</name>
</gene>
<dbReference type="GO" id="GO:0000407">
    <property type="term" value="C:phagophore assembly site"/>
    <property type="evidence" value="ECO:0007669"/>
    <property type="project" value="TreeGrafter"/>
</dbReference>
<evidence type="ECO:0000256" key="2">
    <source>
        <dbReference type="SAM" id="Coils"/>
    </source>
</evidence>
<dbReference type="InterPro" id="IPR041691">
    <property type="entry name" value="Atg6/beclin_CC"/>
</dbReference>
<dbReference type="Gene3D" id="1.10.418.40">
    <property type="entry name" value="Autophagy protein 6/Beclin 1"/>
    <property type="match status" value="1"/>
</dbReference>
<feature type="domain" description="Atg6 BARA" evidence="4">
    <location>
        <begin position="262"/>
        <end position="438"/>
    </location>
</feature>
<evidence type="ECO:0000259" key="4">
    <source>
        <dbReference type="Pfam" id="PF04111"/>
    </source>
</evidence>
<protein>
    <submittedName>
        <fullName evidence="6">APG6-domain-containing protein</fullName>
    </submittedName>
</protein>
<feature type="coiled-coil region" evidence="2">
    <location>
        <begin position="189"/>
        <end position="226"/>
    </location>
</feature>
<dbReference type="GO" id="GO:0000045">
    <property type="term" value="P:autophagosome assembly"/>
    <property type="evidence" value="ECO:0007669"/>
    <property type="project" value="TreeGrafter"/>
</dbReference>
<evidence type="ECO:0000313" key="7">
    <source>
        <dbReference type="Proteomes" id="UP000076532"/>
    </source>
</evidence>
<proteinExistence type="inferred from homology"/>
<dbReference type="Pfam" id="PF17675">
    <property type="entry name" value="APG6_N"/>
    <property type="match status" value="1"/>
</dbReference>
<dbReference type="Pfam" id="PF04111">
    <property type="entry name" value="APG6"/>
    <property type="match status" value="1"/>
</dbReference>
<dbReference type="GO" id="GO:0000423">
    <property type="term" value="P:mitophagy"/>
    <property type="evidence" value="ECO:0007669"/>
    <property type="project" value="TreeGrafter"/>
</dbReference>
<feature type="region of interest" description="Disordered" evidence="3">
    <location>
        <begin position="1"/>
        <end position="95"/>
    </location>
</feature>
<evidence type="ECO:0000256" key="1">
    <source>
        <dbReference type="ARBA" id="ARBA00005965"/>
    </source>
</evidence>
<feature type="domain" description="Atg6/beclin coiled-coil" evidence="5">
    <location>
        <begin position="115"/>
        <end position="257"/>
    </location>
</feature>
<dbReference type="EMBL" id="KV417834">
    <property type="protein sequence ID" value="KZP05517.1"/>
    <property type="molecule type" value="Genomic_DNA"/>
</dbReference>
<dbReference type="PANTHER" id="PTHR12768">
    <property type="entry name" value="BECLIN 1"/>
    <property type="match status" value="1"/>
</dbReference>
<dbReference type="GO" id="GO:0006995">
    <property type="term" value="P:cellular response to nitrogen starvation"/>
    <property type="evidence" value="ECO:0007669"/>
    <property type="project" value="TreeGrafter"/>
</dbReference>
<evidence type="ECO:0000313" key="6">
    <source>
        <dbReference type="EMBL" id="KZP05517.1"/>
    </source>
</evidence>
<dbReference type="STRING" id="436010.A0A167VYY0"/>
<feature type="compositionally biased region" description="Basic and acidic residues" evidence="3">
    <location>
        <begin position="55"/>
        <end position="85"/>
    </location>
</feature>
<reference evidence="6 7" key="1">
    <citation type="journal article" date="2016" name="Mol. Biol. Evol.">
        <title>Comparative Genomics of Early-Diverging Mushroom-Forming Fungi Provides Insights into the Origins of Lignocellulose Decay Capabilities.</title>
        <authorList>
            <person name="Nagy L.G."/>
            <person name="Riley R."/>
            <person name="Tritt A."/>
            <person name="Adam C."/>
            <person name="Daum C."/>
            <person name="Floudas D."/>
            <person name="Sun H."/>
            <person name="Yadav J.S."/>
            <person name="Pangilinan J."/>
            <person name="Larsson K.H."/>
            <person name="Matsuura K."/>
            <person name="Barry K."/>
            <person name="Labutti K."/>
            <person name="Kuo R."/>
            <person name="Ohm R.A."/>
            <person name="Bhattacharya S.S."/>
            <person name="Shirouzu T."/>
            <person name="Yoshinaga Y."/>
            <person name="Martin F.M."/>
            <person name="Grigoriev I.V."/>
            <person name="Hibbett D.S."/>
        </authorList>
    </citation>
    <scope>NUCLEOTIDE SEQUENCE [LARGE SCALE GENOMIC DNA]</scope>
    <source>
        <strain evidence="6 7">CBS 109695</strain>
    </source>
</reference>
<evidence type="ECO:0000256" key="3">
    <source>
        <dbReference type="SAM" id="MobiDB-lite"/>
    </source>
</evidence>
<organism evidence="6 7">
    <name type="scientific">Athelia psychrophila</name>
    <dbReference type="NCBI Taxonomy" id="1759441"/>
    <lineage>
        <taxon>Eukaryota</taxon>
        <taxon>Fungi</taxon>
        <taxon>Dikarya</taxon>
        <taxon>Basidiomycota</taxon>
        <taxon>Agaricomycotina</taxon>
        <taxon>Agaricomycetes</taxon>
        <taxon>Agaricomycetidae</taxon>
        <taxon>Atheliales</taxon>
        <taxon>Atheliaceae</taxon>
        <taxon>Athelia</taxon>
    </lineage>
</organism>
<dbReference type="InterPro" id="IPR038274">
    <property type="entry name" value="Atg6/Beclin_C_sf"/>
</dbReference>
<comment type="similarity">
    <text evidence="1">Belongs to the beclin family.</text>
</comment>
<dbReference type="InterPro" id="IPR007243">
    <property type="entry name" value="Atg6/Beclin"/>
</dbReference>
<name>A0A167VYY0_9AGAM</name>
<dbReference type="PANTHER" id="PTHR12768:SF4">
    <property type="entry name" value="BECLIN-1"/>
    <property type="match status" value="1"/>
</dbReference>